<organism evidence="1 2">
    <name type="scientific">Pedobacter cryophilus</name>
    <dbReference type="NCBI Taxonomy" id="2571271"/>
    <lineage>
        <taxon>Bacteria</taxon>
        <taxon>Pseudomonadati</taxon>
        <taxon>Bacteroidota</taxon>
        <taxon>Sphingobacteriia</taxon>
        <taxon>Sphingobacteriales</taxon>
        <taxon>Sphingobacteriaceae</taxon>
        <taxon>Pedobacter</taxon>
    </lineage>
</organism>
<sequence>MKKVSAAFDGLKFSEGTLQHAIELAKQSKSLLSGVFLDDFTYHSYKLFDMVGSQGVSKDKMKHLLTADKQTRQKATDHYENECKKAQINYVIHHDKNIAIHELIKESIYSDIVLISADETLSHFEEEPPTGFVKDFLMHVECPVMIIPRTYHKIEKVVLLYDGSIASVFAIKMFNYMMPWMQNLGTEVVTVLDPEKEKHIPQANLIKEFVDCHYPKAIYTVLKGDEKKEIPAYLKKITNNTLVVLGAYQRGAISMYFKASMADLLMEELDIPLFIAHK</sequence>
<dbReference type="Gene3D" id="3.40.50.12370">
    <property type="match status" value="1"/>
</dbReference>
<dbReference type="Proteomes" id="UP000308181">
    <property type="component" value="Unassembled WGS sequence"/>
</dbReference>
<dbReference type="RefSeq" id="WP_136826221.1">
    <property type="nucleotide sequence ID" value="NZ_SWBP01000003.1"/>
</dbReference>
<comment type="caution">
    <text evidence="1">The sequence shown here is derived from an EMBL/GenBank/DDBJ whole genome shotgun (WGS) entry which is preliminary data.</text>
</comment>
<reference evidence="1 2" key="1">
    <citation type="submission" date="2019-04" db="EMBL/GenBank/DDBJ databases">
        <title>Pedobacter sp. AR-3-17 sp. nov., isolated from Arctic soil.</title>
        <authorList>
            <person name="Dahal R.H."/>
            <person name="Kim D.-U."/>
        </authorList>
    </citation>
    <scope>NUCLEOTIDE SEQUENCE [LARGE SCALE GENOMIC DNA]</scope>
    <source>
        <strain evidence="1 2">AR-3-17</strain>
    </source>
</reference>
<evidence type="ECO:0000313" key="2">
    <source>
        <dbReference type="Proteomes" id="UP000308181"/>
    </source>
</evidence>
<accession>A0A4U1BXB6</accession>
<dbReference type="AlphaFoldDB" id="A0A4U1BXB6"/>
<dbReference type="SUPFAM" id="SSF52402">
    <property type="entry name" value="Adenine nucleotide alpha hydrolases-like"/>
    <property type="match status" value="1"/>
</dbReference>
<evidence type="ECO:0000313" key="1">
    <source>
        <dbReference type="EMBL" id="TKB97646.1"/>
    </source>
</evidence>
<gene>
    <name evidence="1" type="ORF">FA046_09765</name>
</gene>
<dbReference type="OrthoDB" id="641005at2"/>
<name>A0A4U1BXB6_9SPHI</name>
<protein>
    <submittedName>
        <fullName evidence="1">Universal stress protein</fullName>
    </submittedName>
</protein>
<keyword evidence="2" id="KW-1185">Reference proteome</keyword>
<proteinExistence type="predicted"/>
<dbReference type="EMBL" id="SWBP01000003">
    <property type="protein sequence ID" value="TKB97646.1"/>
    <property type="molecule type" value="Genomic_DNA"/>
</dbReference>